<gene>
    <name evidence="3" type="ORF">ACFPP9_15785</name>
</gene>
<sequence>MNSLSDIAPQPQRLVWQQATVVAITLETPSVKVFRLRPAEWHGFTAGQHVDIRLTAPDGYQAERSFSIASAPDGTGMIDLAIDKIDDGEVSPFFHEVVEIGDEIELRGPIGGHFIWSAGDGGPLLLIAGGSGLVPLMSMLRYRALAAPEIPATLIYSARRNEDLIWRDELFRRATQDPNFTLLATLSRETTPIEGARLGRIDRALLDAALASLPAPPETTFVCGSNRFVSAASTFVLDAGVPFASVRTERYGG</sequence>
<dbReference type="Pfam" id="PF00175">
    <property type="entry name" value="NAD_binding_1"/>
    <property type="match status" value="1"/>
</dbReference>
<dbReference type="PANTHER" id="PTHR47354:SF5">
    <property type="entry name" value="PROTEIN RFBI"/>
    <property type="match status" value="1"/>
</dbReference>
<dbReference type="RefSeq" id="WP_266345607.1">
    <property type="nucleotide sequence ID" value="NZ_JAPKNH010000009.1"/>
</dbReference>
<evidence type="ECO:0000256" key="1">
    <source>
        <dbReference type="ARBA" id="ARBA00034078"/>
    </source>
</evidence>
<reference evidence="4" key="1">
    <citation type="journal article" date="2019" name="Int. J. Syst. Evol. Microbiol.">
        <title>The Global Catalogue of Microorganisms (GCM) 10K type strain sequencing project: providing services to taxonomists for standard genome sequencing and annotation.</title>
        <authorList>
            <consortium name="The Broad Institute Genomics Platform"/>
            <consortium name="The Broad Institute Genome Sequencing Center for Infectious Disease"/>
            <person name="Wu L."/>
            <person name="Ma J."/>
        </authorList>
    </citation>
    <scope>NUCLEOTIDE SEQUENCE [LARGE SCALE GENOMIC DNA]</scope>
    <source>
        <strain evidence="4">KACC 12633</strain>
    </source>
</reference>
<dbReference type="EMBL" id="JBHSML010000007">
    <property type="protein sequence ID" value="MFC5517247.1"/>
    <property type="molecule type" value="Genomic_DNA"/>
</dbReference>
<protein>
    <submittedName>
        <fullName evidence="3">Ferredoxin reductase</fullName>
    </submittedName>
</protein>
<dbReference type="CDD" id="cd06217">
    <property type="entry name" value="FNR_iron_sulfur_binding_3"/>
    <property type="match status" value="1"/>
</dbReference>
<dbReference type="InterPro" id="IPR001433">
    <property type="entry name" value="OxRdtase_FAD/NAD-bd"/>
</dbReference>
<dbReference type="PANTHER" id="PTHR47354">
    <property type="entry name" value="NADH OXIDOREDUCTASE HCR"/>
    <property type="match status" value="1"/>
</dbReference>
<evidence type="ECO:0000313" key="4">
    <source>
        <dbReference type="Proteomes" id="UP001596150"/>
    </source>
</evidence>
<dbReference type="InterPro" id="IPR017938">
    <property type="entry name" value="Riboflavin_synthase-like_b-brl"/>
</dbReference>
<evidence type="ECO:0000313" key="3">
    <source>
        <dbReference type="EMBL" id="MFC5517247.1"/>
    </source>
</evidence>
<dbReference type="Pfam" id="PF00970">
    <property type="entry name" value="FAD_binding_6"/>
    <property type="match status" value="1"/>
</dbReference>
<dbReference type="Gene3D" id="2.40.30.10">
    <property type="entry name" value="Translation factors"/>
    <property type="match status" value="1"/>
</dbReference>
<name>A0ABW0Q0N6_9HYPH</name>
<dbReference type="InterPro" id="IPR050415">
    <property type="entry name" value="MRET"/>
</dbReference>
<dbReference type="PROSITE" id="PS51384">
    <property type="entry name" value="FAD_FR"/>
    <property type="match status" value="1"/>
</dbReference>
<dbReference type="InterPro" id="IPR008333">
    <property type="entry name" value="Cbr1-like_FAD-bd_dom"/>
</dbReference>
<dbReference type="PRINTS" id="PR00406">
    <property type="entry name" value="CYTB5RDTASE"/>
</dbReference>
<feature type="domain" description="FAD-binding FR-type" evidence="2">
    <location>
        <begin position="14"/>
        <end position="116"/>
    </location>
</feature>
<dbReference type="InterPro" id="IPR001709">
    <property type="entry name" value="Flavoprot_Pyr_Nucl_cyt_Rdtase"/>
</dbReference>
<dbReference type="InterPro" id="IPR039261">
    <property type="entry name" value="FNR_nucleotide-bd"/>
</dbReference>
<evidence type="ECO:0000259" key="2">
    <source>
        <dbReference type="PROSITE" id="PS51384"/>
    </source>
</evidence>
<proteinExistence type="predicted"/>
<dbReference type="PRINTS" id="PR00371">
    <property type="entry name" value="FPNCR"/>
</dbReference>
<dbReference type="InterPro" id="IPR017927">
    <property type="entry name" value="FAD-bd_FR_type"/>
</dbReference>
<comment type="cofactor">
    <cofactor evidence="1">
        <name>[2Fe-2S] cluster</name>
        <dbReference type="ChEBI" id="CHEBI:190135"/>
    </cofactor>
</comment>
<dbReference type="SUPFAM" id="SSF63380">
    <property type="entry name" value="Riboflavin synthase domain-like"/>
    <property type="match status" value="1"/>
</dbReference>
<dbReference type="SUPFAM" id="SSF52343">
    <property type="entry name" value="Ferredoxin reductase-like, C-terminal NADP-linked domain"/>
    <property type="match status" value="1"/>
</dbReference>
<keyword evidence="4" id="KW-1185">Reference proteome</keyword>
<dbReference type="Proteomes" id="UP001596150">
    <property type="component" value="Unassembled WGS sequence"/>
</dbReference>
<dbReference type="Gene3D" id="3.40.50.80">
    <property type="entry name" value="Nucleotide-binding domain of ferredoxin-NADP reductase (FNR) module"/>
    <property type="match status" value="1"/>
</dbReference>
<comment type="caution">
    <text evidence="3">The sequence shown here is derived from an EMBL/GenBank/DDBJ whole genome shotgun (WGS) entry which is preliminary data.</text>
</comment>
<accession>A0ABW0Q0N6</accession>
<organism evidence="3 4">
    <name type="scientific">Kaistia terrae</name>
    <dbReference type="NCBI Taxonomy" id="537017"/>
    <lineage>
        <taxon>Bacteria</taxon>
        <taxon>Pseudomonadati</taxon>
        <taxon>Pseudomonadota</taxon>
        <taxon>Alphaproteobacteria</taxon>
        <taxon>Hyphomicrobiales</taxon>
        <taxon>Kaistiaceae</taxon>
        <taxon>Kaistia</taxon>
    </lineage>
</organism>